<dbReference type="STRING" id="1457250.GCA_000755225_02601"/>
<accession>A0A4D6HHR2</accession>
<evidence type="ECO:0000313" key="5">
    <source>
        <dbReference type="Proteomes" id="UP000296706"/>
    </source>
</evidence>
<dbReference type="AlphaFoldDB" id="A0A4D6HHR2"/>
<dbReference type="GO" id="GO:0003676">
    <property type="term" value="F:nucleic acid binding"/>
    <property type="evidence" value="ECO:0007669"/>
    <property type="project" value="InterPro"/>
</dbReference>
<dbReference type="OrthoDB" id="350705at2157"/>
<evidence type="ECO:0000259" key="2">
    <source>
        <dbReference type="Pfam" id="PF01368"/>
    </source>
</evidence>
<organism evidence="4 5">
    <name type="scientific">Halapricum salinum</name>
    <dbReference type="NCBI Taxonomy" id="1457250"/>
    <lineage>
        <taxon>Archaea</taxon>
        <taxon>Methanobacteriati</taxon>
        <taxon>Methanobacteriota</taxon>
        <taxon>Stenosarchaea group</taxon>
        <taxon>Halobacteria</taxon>
        <taxon>Halobacteriales</taxon>
        <taxon>Haloarculaceae</taxon>
        <taxon>Halapricum</taxon>
    </lineage>
</organism>
<keyword evidence="5" id="KW-1185">Reference proteome</keyword>
<dbReference type="PANTHER" id="PTHR47618:SF1">
    <property type="entry name" value="BIFUNCTIONAL OLIGORIBONUCLEASE AND PAP PHOSPHATASE NRNA"/>
    <property type="match status" value="1"/>
</dbReference>
<dbReference type="SUPFAM" id="SSF64182">
    <property type="entry name" value="DHH phosphoesterases"/>
    <property type="match status" value="1"/>
</dbReference>
<name>A0A4D6HHR2_9EURY</name>
<dbReference type="Gene3D" id="3.90.1640.10">
    <property type="entry name" value="inorganic pyrophosphatase (n-terminal core)"/>
    <property type="match status" value="1"/>
</dbReference>
<dbReference type="InterPro" id="IPR001667">
    <property type="entry name" value="DDH_dom"/>
</dbReference>
<dbReference type="Pfam" id="PF01368">
    <property type="entry name" value="DHH"/>
    <property type="match status" value="1"/>
</dbReference>
<protein>
    <submittedName>
        <fullName evidence="4">Bifunctional oligoribonuclease/PAP phosphatase NrnA</fullName>
    </submittedName>
</protein>
<dbReference type="InterPro" id="IPR038763">
    <property type="entry name" value="DHH_sf"/>
</dbReference>
<sequence>MRHLRRALDAVDGQLAVVMHDNPDPDAIASAVALTRLAEHVGCPAEACYFGTISHQENRAFVNVLDIDLRQLDPDASLEAYDGFALVDHSRPGVNDQLPDDTPIDIVIDHHPPRGPVDATYADLRHDVGATSTLLVEYLQQSTIGIDETVATALLFGIRIDTNEFRREVSPPDFEAAATLLDAADLGTLQRIESPSIAPETLETLARAITNRTRHGPAVLSGVGQLRNRDALAQAADRLLNIEGVTTTLVYGLDDRTIYVSARTRGADLDLGEALRDAFGQIGSAGGHADMAGAQIELGVMEDEETPIEEVAEGIVTDRFLDVLEARWNRPLGVTTGEQYLVESEDVDTSVVVSPPEGESLESLTDDSV</sequence>
<dbReference type="Pfam" id="PF02272">
    <property type="entry name" value="DHHA1"/>
    <property type="match status" value="1"/>
</dbReference>
<evidence type="ECO:0000259" key="3">
    <source>
        <dbReference type="Pfam" id="PF02272"/>
    </source>
</evidence>
<dbReference type="InterPro" id="IPR051319">
    <property type="entry name" value="Oligoribo/pAp-PDE_c-di-AMP_PDE"/>
</dbReference>
<gene>
    <name evidence="4" type="ORF">DV733_01530</name>
</gene>
<evidence type="ECO:0000313" key="4">
    <source>
        <dbReference type="EMBL" id="QCC52848.1"/>
    </source>
</evidence>
<feature type="region of interest" description="Disordered" evidence="1">
    <location>
        <begin position="346"/>
        <end position="369"/>
    </location>
</feature>
<reference evidence="4 5" key="1">
    <citation type="journal article" date="2019" name="Nat. Commun.">
        <title>A new type of DNA phosphorothioation-based antiviral system in archaea.</title>
        <authorList>
            <person name="Xiong L."/>
            <person name="Liu S."/>
            <person name="Chen S."/>
            <person name="Xiao Y."/>
            <person name="Zhu B."/>
            <person name="Gao Y."/>
            <person name="Zhang Y."/>
            <person name="Chen B."/>
            <person name="Luo J."/>
            <person name="Deng Z."/>
            <person name="Chen X."/>
            <person name="Wang L."/>
            <person name="Chen S."/>
        </authorList>
    </citation>
    <scope>NUCLEOTIDE SEQUENCE [LARGE SCALE GENOMIC DNA]</scope>
    <source>
        <strain evidence="4 5">CBA1105</strain>
    </source>
</reference>
<feature type="domain" description="DHHA1" evidence="3">
    <location>
        <begin position="224"/>
        <end position="299"/>
    </location>
</feature>
<dbReference type="KEGG" id="hsn:DV733_01530"/>
<dbReference type="InterPro" id="IPR003156">
    <property type="entry name" value="DHHA1_dom"/>
</dbReference>
<feature type="domain" description="DDH" evidence="2">
    <location>
        <begin position="16"/>
        <end position="158"/>
    </location>
</feature>
<evidence type="ECO:0000256" key="1">
    <source>
        <dbReference type="SAM" id="MobiDB-lite"/>
    </source>
</evidence>
<dbReference type="PANTHER" id="PTHR47618">
    <property type="entry name" value="BIFUNCTIONAL OLIGORIBONUCLEASE AND PAP PHOSPHATASE NRNA"/>
    <property type="match status" value="1"/>
</dbReference>
<proteinExistence type="predicted"/>
<dbReference type="Proteomes" id="UP000296706">
    <property type="component" value="Chromosome"/>
</dbReference>
<dbReference type="Gene3D" id="3.10.310.30">
    <property type="match status" value="1"/>
</dbReference>
<dbReference type="EMBL" id="CP031310">
    <property type="protein sequence ID" value="QCC52848.1"/>
    <property type="molecule type" value="Genomic_DNA"/>
</dbReference>